<dbReference type="Pfam" id="PF19691">
    <property type="entry name" value="DUF6192"/>
    <property type="match status" value="1"/>
</dbReference>
<proteinExistence type="predicted"/>
<dbReference type="InterPro" id="IPR045683">
    <property type="entry name" value="DUF6192"/>
</dbReference>
<evidence type="ECO:0000256" key="1">
    <source>
        <dbReference type="SAM" id="MobiDB-lite"/>
    </source>
</evidence>
<comment type="caution">
    <text evidence="2">The sequence shown here is derived from an EMBL/GenBank/DDBJ whole genome shotgun (WGS) entry which is preliminary data.</text>
</comment>
<dbReference type="RefSeq" id="WP_344123122.1">
    <property type="nucleotide sequence ID" value="NZ_BAAABW010000032.1"/>
</dbReference>
<dbReference type="Proteomes" id="UP001500063">
    <property type="component" value="Unassembled WGS sequence"/>
</dbReference>
<keyword evidence="3" id="KW-1185">Reference proteome</keyword>
<protein>
    <submittedName>
        <fullName evidence="2">Uncharacterized protein</fullName>
    </submittedName>
</protein>
<reference evidence="2 3" key="1">
    <citation type="journal article" date="2019" name="Int. J. Syst. Evol. Microbiol.">
        <title>The Global Catalogue of Microorganisms (GCM) 10K type strain sequencing project: providing services to taxonomists for standard genome sequencing and annotation.</title>
        <authorList>
            <consortium name="The Broad Institute Genomics Platform"/>
            <consortium name="The Broad Institute Genome Sequencing Center for Infectious Disease"/>
            <person name="Wu L."/>
            <person name="Ma J."/>
        </authorList>
    </citation>
    <scope>NUCLEOTIDE SEQUENCE [LARGE SCALE GENOMIC DNA]</scope>
    <source>
        <strain evidence="2 3">JCM 4565</strain>
    </source>
</reference>
<name>A0ABN0XWI6_9ACTN</name>
<organism evidence="2 3">
    <name type="scientific">Streptomyces blastmyceticus</name>
    <dbReference type="NCBI Taxonomy" id="68180"/>
    <lineage>
        <taxon>Bacteria</taxon>
        <taxon>Bacillati</taxon>
        <taxon>Actinomycetota</taxon>
        <taxon>Actinomycetes</taxon>
        <taxon>Kitasatosporales</taxon>
        <taxon>Streptomycetaceae</taxon>
        <taxon>Streptomyces</taxon>
    </lineage>
</organism>
<evidence type="ECO:0000313" key="3">
    <source>
        <dbReference type="Proteomes" id="UP001500063"/>
    </source>
</evidence>
<gene>
    <name evidence="2" type="ORF">GCM10010319_61820</name>
</gene>
<accession>A0ABN0XWI6</accession>
<dbReference type="EMBL" id="BAAABW010000032">
    <property type="protein sequence ID" value="GAA0374923.1"/>
    <property type="molecule type" value="Genomic_DNA"/>
</dbReference>
<sequence length="309" mass="34687">MSKLEVPQGYTREQWWEYVKQGRRIMRAKSASNFELGDLLNELIDANPRGHGEVTATLTLYAAQIRSTLKSLRTYRYVAKAWPIEMRRDDVPWSVHRDLAAVPNRFDLIREEPSDDLDPGGRGQWSNDAALRARDSLPTTPRTPEERIGQAKRLLRATDEAVEAVKQLAERTEVIDKAMESPTFRRAVRDAHYHLGERLEAENRRQDAPAALAPRSQDPHPGPTMEFQQTPTAVLRILGQCTSFCVGMQNAVVAVQEELLTTEHHEAVLDSLKKVRAVCDWCEHAVTTGQAGMDEALARLLGDEGSGLS</sequence>
<feature type="region of interest" description="Disordered" evidence="1">
    <location>
        <begin position="199"/>
        <end position="223"/>
    </location>
</feature>
<evidence type="ECO:0000313" key="2">
    <source>
        <dbReference type="EMBL" id="GAA0374923.1"/>
    </source>
</evidence>